<proteinExistence type="predicted"/>
<dbReference type="AlphaFoldDB" id="A0A4Y2AZI3"/>
<protein>
    <submittedName>
        <fullName evidence="2">Uncharacterized protein</fullName>
    </submittedName>
</protein>
<feature type="compositionally biased region" description="Basic and acidic residues" evidence="1">
    <location>
        <begin position="43"/>
        <end position="57"/>
    </location>
</feature>
<feature type="region of interest" description="Disordered" evidence="1">
    <location>
        <begin position="25"/>
        <end position="70"/>
    </location>
</feature>
<reference evidence="2 3" key="1">
    <citation type="journal article" date="2019" name="Sci. Rep.">
        <title>Orb-weaving spider Araneus ventricosus genome elucidates the spidroin gene catalogue.</title>
        <authorList>
            <person name="Kono N."/>
            <person name="Nakamura H."/>
            <person name="Ohtoshi R."/>
            <person name="Moran D.A.P."/>
            <person name="Shinohara A."/>
            <person name="Yoshida Y."/>
            <person name="Fujiwara M."/>
            <person name="Mori M."/>
            <person name="Tomita M."/>
            <person name="Arakawa K."/>
        </authorList>
    </citation>
    <scope>NUCLEOTIDE SEQUENCE [LARGE SCALE GENOMIC DNA]</scope>
</reference>
<organism evidence="2 3">
    <name type="scientific">Araneus ventricosus</name>
    <name type="common">Orbweaver spider</name>
    <name type="synonym">Epeira ventricosa</name>
    <dbReference type="NCBI Taxonomy" id="182803"/>
    <lineage>
        <taxon>Eukaryota</taxon>
        <taxon>Metazoa</taxon>
        <taxon>Ecdysozoa</taxon>
        <taxon>Arthropoda</taxon>
        <taxon>Chelicerata</taxon>
        <taxon>Arachnida</taxon>
        <taxon>Araneae</taxon>
        <taxon>Araneomorphae</taxon>
        <taxon>Entelegynae</taxon>
        <taxon>Araneoidea</taxon>
        <taxon>Araneidae</taxon>
        <taxon>Araneus</taxon>
    </lineage>
</organism>
<dbReference type="Proteomes" id="UP000499080">
    <property type="component" value="Unassembled WGS sequence"/>
</dbReference>
<accession>A0A4Y2AZI3</accession>
<evidence type="ECO:0000313" key="3">
    <source>
        <dbReference type="Proteomes" id="UP000499080"/>
    </source>
</evidence>
<keyword evidence="3" id="KW-1185">Reference proteome</keyword>
<dbReference type="EMBL" id="BGPR01157933">
    <property type="protein sequence ID" value="GBL84609.1"/>
    <property type="molecule type" value="Genomic_DNA"/>
</dbReference>
<feature type="non-terminal residue" evidence="2">
    <location>
        <position position="70"/>
    </location>
</feature>
<sequence length="70" mass="7580">MLADGSFSVGYDGCLSRCSFDFENSQYPKSQSAKSGDLGGNECGKDRLTTRSSRNVECEQGLHSSILHKS</sequence>
<name>A0A4Y2AZI3_ARAVE</name>
<comment type="caution">
    <text evidence="2">The sequence shown here is derived from an EMBL/GenBank/DDBJ whole genome shotgun (WGS) entry which is preliminary data.</text>
</comment>
<evidence type="ECO:0000313" key="2">
    <source>
        <dbReference type="EMBL" id="GBL84609.1"/>
    </source>
</evidence>
<feature type="compositionally biased region" description="Polar residues" evidence="1">
    <location>
        <begin position="25"/>
        <end position="34"/>
    </location>
</feature>
<evidence type="ECO:0000256" key="1">
    <source>
        <dbReference type="SAM" id="MobiDB-lite"/>
    </source>
</evidence>
<gene>
    <name evidence="2" type="ORF">AVEN_176499_1</name>
</gene>